<comment type="caution">
    <text evidence="16">The sequence shown here is derived from an EMBL/GenBank/DDBJ whole genome shotgun (WGS) entry which is preliminary data.</text>
</comment>
<dbReference type="Proteomes" id="UP000004030">
    <property type="component" value="Unassembled WGS sequence"/>
</dbReference>
<keyword evidence="4" id="KW-0410">Iron transport</keyword>
<evidence type="ECO:0000256" key="3">
    <source>
        <dbReference type="ARBA" id="ARBA00022452"/>
    </source>
</evidence>
<protein>
    <submittedName>
        <fullName evidence="16">TonB-dependent receptor</fullName>
    </submittedName>
</protein>
<evidence type="ECO:0000256" key="7">
    <source>
        <dbReference type="ARBA" id="ARBA00023065"/>
    </source>
</evidence>
<feature type="signal peptide" evidence="13">
    <location>
        <begin position="1"/>
        <end position="24"/>
    </location>
</feature>
<keyword evidence="17" id="KW-1185">Reference proteome</keyword>
<keyword evidence="9 11" id="KW-0472">Membrane</keyword>
<gene>
    <name evidence="16" type="ORF">NSU_2824</name>
</gene>
<dbReference type="CDD" id="cd01347">
    <property type="entry name" value="ligand_gated_channel"/>
    <property type="match status" value="1"/>
</dbReference>
<dbReference type="InterPro" id="IPR036942">
    <property type="entry name" value="Beta-barrel_TonB_sf"/>
</dbReference>
<dbReference type="Gene3D" id="2.40.170.20">
    <property type="entry name" value="TonB-dependent receptor, beta-barrel domain"/>
    <property type="match status" value="1"/>
</dbReference>
<evidence type="ECO:0000256" key="4">
    <source>
        <dbReference type="ARBA" id="ARBA00022496"/>
    </source>
</evidence>
<comment type="subcellular location">
    <subcellularLocation>
        <location evidence="1 11">Cell outer membrane</location>
        <topology evidence="1 11">Multi-pass membrane protein</topology>
    </subcellularLocation>
</comment>
<evidence type="ECO:0000256" key="12">
    <source>
        <dbReference type="RuleBase" id="RU003357"/>
    </source>
</evidence>
<evidence type="ECO:0000313" key="17">
    <source>
        <dbReference type="Proteomes" id="UP000004030"/>
    </source>
</evidence>
<dbReference type="InterPro" id="IPR000531">
    <property type="entry name" value="Beta-barrel_TonB"/>
</dbReference>
<feature type="chain" id="PRO_5003488014" evidence="13">
    <location>
        <begin position="25"/>
        <end position="768"/>
    </location>
</feature>
<keyword evidence="6" id="KW-0408">Iron</keyword>
<dbReference type="GO" id="GO:0006826">
    <property type="term" value="P:iron ion transport"/>
    <property type="evidence" value="ECO:0007669"/>
    <property type="project" value="UniProtKB-KW"/>
</dbReference>
<dbReference type="EMBL" id="AGFM01000042">
    <property type="protein sequence ID" value="EHJ60199.1"/>
    <property type="molecule type" value="Genomic_DNA"/>
</dbReference>
<evidence type="ECO:0000259" key="14">
    <source>
        <dbReference type="Pfam" id="PF00593"/>
    </source>
</evidence>
<keyword evidence="2 11" id="KW-0813">Transport</keyword>
<evidence type="ECO:0000256" key="6">
    <source>
        <dbReference type="ARBA" id="ARBA00023004"/>
    </source>
</evidence>
<dbReference type="AlphaFoldDB" id="G6EEQ3"/>
<dbReference type="RefSeq" id="WP_007013735.1">
    <property type="nucleotide sequence ID" value="NZ_AGFM01000042.1"/>
</dbReference>
<dbReference type="eggNOG" id="COG4773">
    <property type="taxonomic scope" value="Bacteria"/>
</dbReference>
<dbReference type="SUPFAM" id="SSF56935">
    <property type="entry name" value="Porins"/>
    <property type="match status" value="1"/>
</dbReference>
<evidence type="ECO:0000313" key="16">
    <source>
        <dbReference type="EMBL" id="EHJ60199.1"/>
    </source>
</evidence>
<evidence type="ECO:0000259" key="15">
    <source>
        <dbReference type="Pfam" id="PF07715"/>
    </source>
</evidence>
<dbReference type="PATRIC" id="fig|1088721.3.peg.2791"/>
<dbReference type="PROSITE" id="PS52016">
    <property type="entry name" value="TONB_DEPENDENT_REC_3"/>
    <property type="match status" value="1"/>
</dbReference>
<evidence type="ECO:0000256" key="9">
    <source>
        <dbReference type="ARBA" id="ARBA00023136"/>
    </source>
</evidence>
<evidence type="ECO:0000256" key="1">
    <source>
        <dbReference type="ARBA" id="ARBA00004571"/>
    </source>
</evidence>
<comment type="similarity">
    <text evidence="11 12">Belongs to the TonB-dependent receptor family.</text>
</comment>
<sequence>MTGRKAVALALSTSLAGLAQPVFAAEEAPKADTAQSLDIVVTATRREQKLQDVPIAVTAISAEQFVKSSYRDPSDLQYLSPSVQVSASGGSGFNVRGVGTASFDAATEQTVGLVVDGIVYGFVNDLGGDLSDVSRVEVLRGPQGTQFGKNASAGVINITTERPSTDRTYSVVHAAYGSYDDTNASYRVNVPVTDTLAVMGVASYQNRDGWAWNPVRQEKAGSSDQVGVKGKLMWAPSADFDLFASVDYRRFYRTPSFLTSYRALGVGSGAIPPGFGILDYGIEPGPNNTQTGLASESFHENRVGGGSVELNYHFGDYTLTSLTGYRMLARNAFATFANTPISAAEGPVRVRSDQFSQELRLSSAGGQFIDFVSGLYYYHRSTKEVTMFGGSFGGLAEMLYGPDAKLSFSGGRDHLRYSVDSIAGFLDGTVNLTDDFKAILGARLTRDKASSSLYTEEVENIYPLTGTMSAPGSAKTSNTDFSWRAGLQYNFTPDVMAYFTAARGYKGPLAIAVAGSSARIVDPETVRSYEAGIKTTWLNGNLLFNLTAFHEKFRNFQTNVPDLTLLPPGFVTGNAGGMKTQGIEAEFSVMPLQGLTLTANGTYQDAKYTDFLSACYSEYEAIPLPTTDDPNVAGACYTVPGTDLSYIQAKGSPAPNASKWNFTLAASIEKPIGAGLAVDAAANYLYRSDFYTNGVDPNTRVDGYGIVNVNLGIGAEDSSWRVGLFARNLFDKYYISAIELGGFDVGSLVNVLNPEAQRTLGVVLDARF</sequence>
<feature type="domain" description="TonB-dependent receptor-like beta-barrel" evidence="14">
    <location>
        <begin position="261"/>
        <end position="729"/>
    </location>
</feature>
<reference evidence="16 17" key="1">
    <citation type="journal article" date="2012" name="J. Bacteriol.">
        <title>Genome sequence of benzo(a)pyrene-degrading bacterium Novosphingobium pentaromativorans US6-1.</title>
        <authorList>
            <person name="Luo Y.R."/>
            <person name="Kang S.G."/>
            <person name="Kim S.J."/>
            <person name="Kim M.R."/>
            <person name="Li N."/>
            <person name="Lee J.H."/>
            <person name="Kwon K.K."/>
        </authorList>
    </citation>
    <scope>NUCLEOTIDE SEQUENCE [LARGE SCALE GENOMIC DNA]</scope>
    <source>
        <strain evidence="16 17">US6-1</strain>
    </source>
</reference>
<dbReference type="GO" id="GO:0009279">
    <property type="term" value="C:cell outer membrane"/>
    <property type="evidence" value="ECO:0007669"/>
    <property type="project" value="UniProtKB-SubCell"/>
</dbReference>
<dbReference type="OrthoDB" id="9760333at2"/>
<keyword evidence="13" id="KW-0732">Signal</keyword>
<organism evidence="16 17">
    <name type="scientific">Novosphingobium pentaromativorans US6-1</name>
    <dbReference type="NCBI Taxonomy" id="1088721"/>
    <lineage>
        <taxon>Bacteria</taxon>
        <taxon>Pseudomonadati</taxon>
        <taxon>Pseudomonadota</taxon>
        <taxon>Alphaproteobacteria</taxon>
        <taxon>Sphingomonadales</taxon>
        <taxon>Sphingomonadaceae</taxon>
        <taxon>Novosphingobium</taxon>
    </lineage>
</organism>
<keyword evidence="5 11" id="KW-0812">Transmembrane</keyword>
<keyword evidence="8 12" id="KW-0798">TonB box</keyword>
<dbReference type="Pfam" id="PF07715">
    <property type="entry name" value="Plug"/>
    <property type="match status" value="1"/>
</dbReference>
<dbReference type="InterPro" id="IPR039426">
    <property type="entry name" value="TonB-dep_rcpt-like"/>
</dbReference>
<keyword evidence="7" id="KW-0406">Ion transport</keyword>
<keyword evidence="16" id="KW-0675">Receptor</keyword>
<dbReference type="KEGG" id="npn:JI59_05980"/>
<dbReference type="PANTHER" id="PTHR32552">
    <property type="entry name" value="FERRICHROME IRON RECEPTOR-RELATED"/>
    <property type="match status" value="1"/>
</dbReference>
<dbReference type="PANTHER" id="PTHR32552:SF81">
    <property type="entry name" value="TONB-DEPENDENT OUTER MEMBRANE RECEPTOR"/>
    <property type="match status" value="1"/>
</dbReference>
<evidence type="ECO:0000256" key="5">
    <source>
        <dbReference type="ARBA" id="ARBA00022692"/>
    </source>
</evidence>
<name>G6EEQ3_9SPHN</name>
<accession>G6EEQ3</accession>
<evidence type="ECO:0000256" key="13">
    <source>
        <dbReference type="SAM" id="SignalP"/>
    </source>
</evidence>
<proteinExistence type="inferred from homology"/>
<evidence type="ECO:0000256" key="8">
    <source>
        <dbReference type="ARBA" id="ARBA00023077"/>
    </source>
</evidence>
<evidence type="ECO:0000256" key="2">
    <source>
        <dbReference type="ARBA" id="ARBA00022448"/>
    </source>
</evidence>
<keyword evidence="10 11" id="KW-0998">Cell outer membrane</keyword>
<feature type="domain" description="TonB-dependent receptor plug" evidence="15">
    <location>
        <begin position="50"/>
        <end position="155"/>
    </location>
</feature>
<dbReference type="STRING" id="1088721.JI59_05980"/>
<dbReference type="InterPro" id="IPR012910">
    <property type="entry name" value="Plug_dom"/>
</dbReference>
<keyword evidence="3 11" id="KW-1134">Transmembrane beta strand</keyword>
<dbReference type="Pfam" id="PF00593">
    <property type="entry name" value="TonB_dep_Rec_b-barrel"/>
    <property type="match status" value="1"/>
</dbReference>
<evidence type="ECO:0000256" key="11">
    <source>
        <dbReference type="PROSITE-ProRule" id="PRU01360"/>
    </source>
</evidence>
<evidence type="ECO:0000256" key="10">
    <source>
        <dbReference type="ARBA" id="ARBA00023237"/>
    </source>
</evidence>